<dbReference type="PANTHER" id="PTHR30329">
    <property type="entry name" value="STATOR ELEMENT OF FLAGELLAR MOTOR COMPLEX"/>
    <property type="match status" value="1"/>
</dbReference>
<keyword evidence="5 8" id="KW-1133">Transmembrane helix</keyword>
<keyword evidence="11" id="KW-0969">Cilium</keyword>
<dbReference type="PROSITE" id="PS51123">
    <property type="entry name" value="OMPA_2"/>
    <property type="match status" value="1"/>
</dbReference>
<dbReference type="SUPFAM" id="SSF103088">
    <property type="entry name" value="OmpA-like"/>
    <property type="match status" value="1"/>
</dbReference>
<organism evidence="10">
    <name type="scientific">Candidatus Berkiella cookevillensis</name>
    <dbReference type="NCBI Taxonomy" id="437022"/>
    <lineage>
        <taxon>Bacteria</taxon>
        <taxon>Pseudomonadati</taxon>
        <taxon>Pseudomonadota</taxon>
        <taxon>Gammaproteobacteria</taxon>
        <taxon>Candidatus Berkiellales</taxon>
        <taxon>Candidatus Berkiellaceae</taxon>
        <taxon>Candidatus Berkiella</taxon>
    </lineage>
</organism>
<keyword evidence="6 7" id="KW-0472">Membrane</keyword>
<gene>
    <name evidence="10" type="primary">motB_2</name>
    <name evidence="11" type="synonym">motB</name>
    <name evidence="11" type="ORF">CC99x_011375</name>
    <name evidence="10" type="ORF">CC99x_01146</name>
</gene>
<dbReference type="PANTHER" id="PTHR30329:SF21">
    <property type="entry name" value="LIPOPROTEIN YIAD-RELATED"/>
    <property type="match status" value="1"/>
</dbReference>
<accession>A0A0Q9YF04</accession>
<evidence type="ECO:0000256" key="1">
    <source>
        <dbReference type="ARBA" id="ARBA00004162"/>
    </source>
</evidence>
<evidence type="ECO:0000256" key="6">
    <source>
        <dbReference type="ARBA" id="ARBA00023136"/>
    </source>
</evidence>
<feature type="transmembrane region" description="Helical" evidence="8">
    <location>
        <begin position="37"/>
        <end position="56"/>
    </location>
</feature>
<name>A0A0Q9YF04_9GAMM</name>
<keyword evidence="12" id="KW-1185">Reference proteome</keyword>
<feature type="domain" description="OmpA-like" evidence="9">
    <location>
        <begin position="166"/>
        <end position="286"/>
    </location>
</feature>
<dbReference type="RefSeq" id="WP_057624251.1">
    <property type="nucleotide sequence ID" value="NZ_LKHV02000001.1"/>
</dbReference>
<reference evidence="11" key="3">
    <citation type="submission" date="2021-06" db="EMBL/GenBank/DDBJ databases">
        <title>Genomic Description and Analysis of Intracellular Bacteria, Candidatus Berkiella cookevillensis and Candidatus Berkiella aquae.</title>
        <authorList>
            <person name="Kidane D.T."/>
            <person name="Mehari Y.T."/>
            <person name="Rice F.C."/>
            <person name="Arivett B.A."/>
            <person name="Farone A.L."/>
            <person name="Berk S.G."/>
            <person name="Farone M.B."/>
        </authorList>
    </citation>
    <scope>NUCLEOTIDE SEQUENCE</scope>
    <source>
        <strain evidence="11">CC99</strain>
    </source>
</reference>
<dbReference type="EMBL" id="LKHV01000004">
    <property type="protein sequence ID" value="KRG19147.1"/>
    <property type="molecule type" value="Genomic_DNA"/>
</dbReference>
<evidence type="ECO:0000256" key="5">
    <source>
        <dbReference type="ARBA" id="ARBA00022989"/>
    </source>
</evidence>
<keyword evidence="3" id="KW-1003">Cell membrane</keyword>
<dbReference type="InterPro" id="IPR006665">
    <property type="entry name" value="OmpA-like"/>
</dbReference>
<comment type="similarity">
    <text evidence="2">Belongs to the MotB family.</text>
</comment>
<evidence type="ECO:0000256" key="3">
    <source>
        <dbReference type="ARBA" id="ARBA00022475"/>
    </source>
</evidence>
<dbReference type="STRING" id="437022.CC99x_01146"/>
<dbReference type="Proteomes" id="UP000051494">
    <property type="component" value="Unassembled WGS sequence"/>
</dbReference>
<evidence type="ECO:0000256" key="2">
    <source>
        <dbReference type="ARBA" id="ARBA00008914"/>
    </source>
</evidence>
<dbReference type="InterPro" id="IPR050330">
    <property type="entry name" value="Bact_OuterMem_StrucFunc"/>
</dbReference>
<evidence type="ECO:0000313" key="12">
    <source>
        <dbReference type="Proteomes" id="UP000051494"/>
    </source>
</evidence>
<dbReference type="Pfam" id="PF00691">
    <property type="entry name" value="OmpA"/>
    <property type="match status" value="1"/>
</dbReference>
<evidence type="ECO:0000256" key="7">
    <source>
        <dbReference type="PROSITE-ProRule" id="PRU00473"/>
    </source>
</evidence>
<keyword evidence="11" id="KW-0966">Cell projection</keyword>
<evidence type="ECO:0000313" key="11">
    <source>
        <dbReference type="EMBL" id="MCS5709496.1"/>
    </source>
</evidence>
<keyword evidence="11" id="KW-0282">Flagellum</keyword>
<dbReference type="NCBIfam" id="NF006548">
    <property type="entry name" value="PRK09041.1"/>
    <property type="match status" value="1"/>
</dbReference>
<dbReference type="Gene3D" id="3.30.1330.60">
    <property type="entry name" value="OmpA-like domain"/>
    <property type="match status" value="1"/>
</dbReference>
<sequence length="296" mass="33417">MAKIIAGTDTSEEKPPLIVIKKIKKVSGGHHGGAWKIAYADFVTAMMAFFLLMWLVSSVNKSKLEGIAEYFKQPLKILNKGGDNLAEISPKTVLQPKIDTTEREKEKEKHALPSKLDMKTVEDLRKQKELEHLQQMKGAIENMINSTPDVSKYKDQIKVDITYEGLRIQVIDNEERPMFAMSSDELEPEIKPVLRSLAPIFMEIPNKISIIGHTDGFEYNSEDTKKSNWDLSSNRANSARRELEAAGMPKDKVLRVMGYGASILLDARNPHNPKNRRISIVVMKDEVTTEAIVQNK</sequence>
<comment type="subcellular location">
    <subcellularLocation>
        <location evidence="1">Cell membrane</location>
        <topology evidence="1">Single-pass membrane protein</topology>
    </subcellularLocation>
</comment>
<reference evidence="10" key="1">
    <citation type="submission" date="2015-09" db="EMBL/GenBank/DDBJ databases">
        <title>Draft Genome Sequences of Two Novel Amoeba-resistant Intranuclear Bacteria, Candidatus Berkiella cookevillensis and Candidatus Berkiella aquae.</title>
        <authorList>
            <person name="Mehari Y.T."/>
            <person name="Arivett B.A."/>
            <person name="Farone A.L."/>
            <person name="Gunderson J.H."/>
            <person name="Farone M.B."/>
        </authorList>
    </citation>
    <scope>NUCLEOTIDE SEQUENCE [LARGE SCALE GENOMIC DNA]</scope>
    <source>
        <strain evidence="10">CC99</strain>
    </source>
</reference>
<evidence type="ECO:0000313" key="10">
    <source>
        <dbReference type="EMBL" id="KRG19147.1"/>
    </source>
</evidence>
<dbReference type="InterPro" id="IPR036737">
    <property type="entry name" value="OmpA-like_sf"/>
</dbReference>
<keyword evidence="4 8" id="KW-0812">Transmembrane</keyword>
<evidence type="ECO:0000259" key="9">
    <source>
        <dbReference type="PROSITE" id="PS51123"/>
    </source>
</evidence>
<evidence type="ECO:0000256" key="8">
    <source>
        <dbReference type="SAM" id="Phobius"/>
    </source>
</evidence>
<dbReference type="Pfam" id="PF13677">
    <property type="entry name" value="MotB_plug"/>
    <property type="match status" value="1"/>
</dbReference>
<dbReference type="EMBL" id="LKHV02000001">
    <property type="protein sequence ID" value="MCS5709496.1"/>
    <property type="molecule type" value="Genomic_DNA"/>
</dbReference>
<dbReference type="OrthoDB" id="9809186at2"/>
<proteinExistence type="inferred from homology"/>
<dbReference type="CDD" id="cd07185">
    <property type="entry name" value="OmpA_C-like"/>
    <property type="match status" value="1"/>
</dbReference>
<dbReference type="AlphaFoldDB" id="A0A0Q9YF04"/>
<comment type="caution">
    <text evidence="10">The sequence shown here is derived from an EMBL/GenBank/DDBJ whole genome shotgun (WGS) entry which is preliminary data.</text>
</comment>
<dbReference type="PATRIC" id="fig|1590042.3.peg.1159"/>
<reference evidence="11" key="2">
    <citation type="journal article" date="2016" name="Genome Announc.">
        <title>Draft Genome Sequences of Two Novel Amoeba-Resistant Intranuclear Bacteria, 'Candidatus Berkiella cookevillensis' and 'Candidatus Berkiella aquae'.</title>
        <authorList>
            <person name="Mehari Y.T."/>
            <person name="Arivett B.A."/>
            <person name="Farone A.L."/>
            <person name="Gunderson J.H."/>
            <person name="Farone M.B."/>
        </authorList>
    </citation>
    <scope>NUCLEOTIDE SEQUENCE</scope>
    <source>
        <strain evidence="11">CC99</strain>
    </source>
</reference>
<dbReference type="InterPro" id="IPR025713">
    <property type="entry name" value="MotB-like_N_dom"/>
</dbReference>
<protein>
    <submittedName>
        <fullName evidence="11">Flagellar motor protein MotB</fullName>
    </submittedName>
    <submittedName>
        <fullName evidence="10">Motility protein B</fullName>
    </submittedName>
</protein>
<dbReference type="GO" id="GO:0005886">
    <property type="term" value="C:plasma membrane"/>
    <property type="evidence" value="ECO:0007669"/>
    <property type="project" value="UniProtKB-SubCell"/>
</dbReference>
<evidence type="ECO:0000256" key="4">
    <source>
        <dbReference type="ARBA" id="ARBA00022692"/>
    </source>
</evidence>